<reference evidence="3" key="1">
    <citation type="submission" date="2016-10" db="EMBL/GenBank/DDBJ databases">
        <authorList>
            <person name="Varghese N."/>
            <person name="Submissions S."/>
        </authorList>
    </citation>
    <scope>NUCLEOTIDE SEQUENCE [LARGE SCALE GENOMIC DNA]</scope>
    <source>
        <strain evidence="3">CGMCC 1.7062</strain>
    </source>
</reference>
<dbReference type="Pfam" id="PF08240">
    <property type="entry name" value="ADH_N"/>
    <property type="match status" value="1"/>
</dbReference>
<sequence length="352" mass="38152">MKGNLKIVVNSYGDPTHLVSLTERLPKPNHKQVRVRVLAAGVGWADIMARRGGYPLASKPPFTPGYDFTGVIDEIGSEVSDFNVGDHVVGLNPNFGCYSEYLCISSDFLVRFPKYLDPAEVCSLCLNYLTAHCMLFKKANIQPGQTILVHSAAGGVGSALVQLANLAGVKVLGTASHQKHDVVRRLGATHIDYQSQDFVEEVHAHFPEGVDAAFDPIGGEHLSRSYKALKRDGVLVSYGFSGKKYGGLFTMASGIAQVALLNMLPSRKKVLFCALPSQVKKDVIWYKEALTSLVKSLDRGRINPIITEIIPLEQASKAHQLLESGSTVGKIVLKCSTFPNEADFDNKGPNAA</sequence>
<dbReference type="CDD" id="cd08273">
    <property type="entry name" value="MDR8"/>
    <property type="match status" value="1"/>
</dbReference>
<dbReference type="InterPro" id="IPR051397">
    <property type="entry name" value="Zn-ADH-like_protein"/>
</dbReference>
<keyword evidence="3" id="KW-1185">Reference proteome</keyword>
<dbReference type="Proteomes" id="UP000236721">
    <property type="component" value="Unassembled WGS sequence"/>
</dbReference>
<dbReference type="SUPFAM" id="SSF50129">
    <property type="entry name" value="GroES-like"/>
    <property type="match status" value="1"/>
</dbReference>
<dbReference type="InterPro" id="IPR013154">
    <property type="entry name" value="ADH-like_N"/>
</dbReference>
<dbReference type="EMBL" id="FNVG01000012">
    <property type="protein sequence ID" value="SEG38138.1"/>
    <property type="molecule type" value="Genomic_DNA"/>
</dbReference>
<evidence type="ECO:0000313" key="3">
    <source>
        <dbReference type="Proteomes" id="UP000236721"/>
    </source>
</evidence>
<gene>
    <name evidence="2" type="ORF">SAMN04488244_112105</name>
</gene>
<dbReference type="GO" id="GO:0016491">
    <property type="term" value="F:oxidoreductase activity"/>
    <property type="evidence" value="ECO:0007669"/>
    <property type="project" value="InterPro"/>
</dbReference>
<organism evidence="2 3">
    <name type="scientific">Vibrio hangzhouensis</name>
    <dbReference type="NCBI Taxonomy" id="462991"/>
    <lineage>
        <taxon>Bacteria</taxon>
        <taxon>Pseudomonadati</taxon>
        <taxon>Pseudomonadota</taxon>
        <taxon>Gammaproteobacteria</taxon>
        <taxon>Vibrionales</taxon>
        <taxon>Vibrionaceae</taxon>
        <taxon>Vibrio</taxon>
    </lineage>
</organism>
<dbReference type="PANTHER" id="PTHR43677:SF4">
    <property type="entry name" value="QUINONE OXIDOREDUCTASE-LIKE PROTEIN 2"/>
    <property type="match status" value="1"/>
</dbReference>
<dbReference type="RefSeq" id="WP_103880865.1">
    <property type="nucleotide sequence ID" value="NZ_FNVG01000012.1"/>
</dbReference>
<dbReference type="InterPro" id="IPR020843">
    <property type="entry name" value="ER"/>
</dbReference>
<dbReference type="OrthoDB" id="9785812at2"/>
<proteinExistence type="predicted"/>
<dbReference type="PANTHER" id="PTHR43677">
    <property type="entry name" value="SHORT-CHAIN DEHYDROGENASE/REDUCTASE"/>
    <property type="match status" value="1"/>
</dbReference>
<dbReference type="AlphaFoldDB" id="A0A1H5ZNP3"/>
<dbReference type="Gene3D" id="3.40.50.720">
    <property type="entry name" value="NAD(P)-binding Rossmann-like Domain"/>
    <property type="match status" value="1"/>
</dbReference>
<dbReference type="Pfam" id="PF13602">
    <property type="entry name" value="ADH_zinc_N_2"/>
    <property type="match status" value="1"/>
</dbReference>
<evidence type="ECO:0000259" key="1">
    <source>
        <dbReference type="SMART" id="SM00829"/>
    </source>
</evidence>
<name>A0A1H5ZNP3_9VIBR</name>
<evidence type="ECO:0000313" key="2">
    <source>
        <dbReference type="EMBL" id="SEG38138.1"/>
    </source>
</evidence>
<dbReference type="InterPro" id="IPR036291">
    <property type="entry name" value="NAD(P)-bd_dom_sf"/>
</dbReference>
<protein>
    <submittedName>
        <fullName evidence="2">NADPH:quinone reductase</fullName>
    </submittedName>
</protein>
<dbReference type="Gene3D" id="3.90.180.10">
    <property type="entry name" value="Medium-chain alcohol dehydrogenases, catalytic domain"/>
    <property type="match status" value="1"/>
</dbReference>
<dbReference type="SUPFAM" id="SSF51735">
    <property type="entry name" value="NAD(P)-binding Rossmann-fold domains"/>
    <property type="match status" value="1"/>
</dbReference>
<dbReference type="InterPro" id="IPR011032">
    <property type="entry name" value="GroES-like_sf"/>
</dbReference>
<dbReference type="SMART" id="SM00829">
    <property type="entry name" value="PKS_ER"/>
    <property type="match status" value="1"/>
</dbReference>
<feature type="domain" description="Enoyl reductase (ER)" evidence="1">
    <location>
        <begin position="13"/>
        <end position="333"/>
    </location>
</feature>
<accession>A0A1H5ZNP3</accession>